<feature type="transmembrane region" description="Helical" evidence="1">
    <location>
        <begin position="40"/>
        <end position="68"/>
    </location>
</feature>
<organism evidence="2 3">
    <name type="scientific">Mycobacterium kansasii</name>
    <dbReference type="NCBI Taxonomy" id="1768"/>
    <lineage>
        <taxon>Bacteria</taxon>
        <taxon>Bacillati</taxon>
        <taxon>Actinomycetota</taxon>
        <taxon>Actinomycetes</taxon>
        <taxon>Mycobacteriales</taxon>
        <taxon>Mycobacteriaceae</taxon>
        <taxon>Mycobacterium</taxon>
    </lineage>
</organism>
<evidence type="ECO:0000313" key="2">
    <source>
        <dbReference type="EMBL" id="OOK78470.1"/>
    </source>
</evidence>
<accession>A0A1V3XH96</accession>
<comment type="caution">
    <text evidence="2">The sequence shown here is derived from an EMBL/GenBank/DDBJ whole genome shotgun (WGS) entry which is preliminary data.</text>
</comment>
<feature type="transmembrane region" description="Helical" evidence="1">
    <location>
        <begin position="80"/>
        <end position="100"/>
    </location>
</feature>
<dbReference type="EMBL" id="MVBM01000002">
    <property type="protein sequence ID" value="OOK78470.1"/>
    <property type="molecule type" value="Genomic_DNA"/>
</dbReference>
<keyword evidence="1" id="KW-0472">Membrane</keyword>
<gene>
    <name evidence="2" type="ORF">BZL30_2864</name>
</gene>
<protein>
    <submittedName>
        <fullName evidence="2">Putative membrane protein</fullName>
    </submittedName>
</protein>
<name>A0A1V3XH96_MYCKA</name>
<dbReference type="Proteomes" id="UP000189229">
    <property type="component" value="Unassembled WGS sequence"/>
</dbReference>
<sequence>MILYVRDRHRLVTAGVVLAVFLFGCFLVGVFAVRQTGQGLMLIAAIFSLVVYWAKPEAMVWVALFWAFAALPADLHVGKVVGPAVIYAYQAALVLAIFYLTPVVKPRFSDFAVPGCSR</sequence>
<evidence type="ECO:0000256" key="1">
    <source>
        <dbReference type="SAM" id="Phobius"/>
    </source>
</evidence>
<evidence type="ECO:0000313" key="3">
    <source>
        <dbReference type="Proteomes" id="UP000189229"/>
    </source>
</evidence>
<feature type="transmembrane region" description="Helical" evidence="1">
    <location>
        <begin position="12"/>
        <end position="33"/>
    </location>
</feature>
<dbReference type="PROSITE" id="PS51257">
    <property type="entry name" value="PROKAR_LIPOPROTEIN"/>
    <property type="match status" value="1"/>
</dbReference>
<keyword evidence="1" id="KW-1133">Transmembrane helix</keyword>
<dbReference type="AlphaFoldDB" id="A0A1V3XH96"/>
<proteinExistence type="predicted"/>
<reference evidence="2 3" key="1">
    <citation type="submission" date="2017-02" db="EMBL/GenBank/DDBJ databases">
        <title>Complete genome sequences of Mycobacterium kansasii strains isolated from rhesus macaques.</title>
        <authorList>
            <person name="Panda A."/>
            <person name="Nagaraj S."/>
            <person name="Zhao X."/>
            <person name="Tettelin H."/>
            <person name="Detolla L.J."/>
        </authorList>
    </citation>
    <scope>NUCLEOTIDE SEQUENCE [LARGE SCALE GENOMIC DNA]</scope>
    <source>
        <strain evidence="2 3">11-3813</strain>
    </source>
</reference>
<keyword evidence="1" id="KW-0812">Transmembrane</keyword>